<dbReference type="EMBL" id="AMCI01006701">
    <property type="protein sequence ID" value="EJW93883.1"/>
    <property type="molecule type" value="Genomic_DNA"/>
</dbReference>
<name>J9FHG2_9ZZZZ</name>
<proteinExistence type="predicted"/>
<evidence type="ECO:0000313" key="1">
    <source>
        <dbReference type="EMBL" id="EJW93883.1"/>
    </source>
</evidence>
<comment type="caution">
    <text evidence="1">The sequence shown here is derived from an EMBL/GenBank/DDBJ whole genome shotgun (WGS) entry which is preliminary data.</text>
</comment>
<accession>J9FHG2</accession>
<reference evidence="1" key="1">
    <citation type="journal article" date="2012" name="PLoS ONE">
        <title>Gene sets for utilization of primary and secondary nutrition supplies in the distal gut of endangered iberian lynx.</title>
        <authorList>
            <person name="Alcaide M."/>
            <person name="Messina E."/>
            <person name="Richter M."/>
            <person name="Bargiela R."/>
            <person name="Peplies J."/>
            <person name="Huws S.A."/>
            <person name="Newbold C.J."/>
            <person name="Golyshin P.N."/>
            <person name="Simon M.A."/>
            <person name="Lopez G."/>
            <person name="Yakimov M.M."/>
            <person name="Ferrer M."/>
        </authorList>
    </citation>
    <scope>NUCLEOTIDE SEQUENCE</scope>
</reference>
<dbReference type="AlphaFoldDB" id="J9FHG2"/>
<sequence>MCQLEEGCALEVGFEADEVVGGGDHAEYLFVDDVGYA</sequence>
<organism evidence="1">
    <name type="scientific">gut metagenome</name>
    <dbReference type="NCBI Taxonomy" id="749906"/>
    <lineage>
        <taxon>unclassified sequences</taxon>
        <taxon>metagenomes</taxon>
        <taxon>organismal metagenomes</taxon>
    </lineage>
</organism>
<protein>
    <submittedName>
        <fullName evidence="1">Uncharacterized protein</fullName>
    </submittedName>
</protein>
<gene>
    <name evidence="1" type="ORF">EVA_18006</name>
</gene>